<name>A0ABY4F7T3_9BACT</name>
<evidence type="ECO:0008006" key="4">
    <source>
        <dbReference type="Google" id="ProtNLM"/>
    </source>
</evidence>
<evidence type="ECO:0000313" key="2">
    <source>
        <dbReference type="EMBL" id="UOQ52167.1"/>
    </source>
</evidence>
<evidence type="ECO:0000256" key="1">
    <source>
        <dbReference type="SAM" id="SignalP"/>
    </source>
</evidence>
<dbReference type="EMBL" id="CP095049">
    <property type="protein sequence ID" value="UOQ52167.1"/>
    <property type="molecule type" value="Genomic_DNA"/>
</dbReference>
<evidence type="ECO:0000313" key="3">
    <source>
        <dbReference type="Proteomes" id="UP000831785"/>
    </source>
</evidence>
<protein>
    <recommendedName>
        <fullName evidence="4">Exo-alpha-sialidase</fullName>
    </recommendedName>
</protein>
<gene>
    <name evidence="2" type="ORF">MUN80_20690</name>
</gene>
<dbReference type="InterPro" id="IPR015943">
    <property type="entry name" value="WD40/YVTN_repeat-like_dom_sf"/>
</dbReference>
<accession>A0ABY4F7T3</accession>
<feature type="chain" id="PRO_5046053732" description="Exo-alpha-sialidase" evidence="1">
    <location>
        <begin position="19"/>
        <end position="447"/>
    </location>
</feature>
<keyword evidence="1" id="KW-0732">Signal</keyword>
<dbReference type="RefSeq" id="WP_244715903.1">
    <property type="nucleotide sequence ID" value="NZ_CP095049.1"/>
</dbReference>
<proteinExistence type="predicted"/>
<dbReference type="Gene3D" id="2.130.10.10">
    <property type="entry name" value="YVTN repeat-like/Quinoprotein amine dehydrogenase"/>
    <property type="match status" value="1"/>
</dbReference>
<dbReference type="CDD" id="cd15482">
    <property type="entry name" value="Sialidase_non-viral"/>
    <property type="match status" value="1"/>
</dbReference>
<keyword evidence="3" id="KW-1185">Reference proteome</keyword>
<sequence>MSKLFIPWLLASGLLVVAACKKDPASPQDPPVAQTAKLTMVRGDKQTGPYGADLPDSLVLKVTPAAGETAQDYVVTYKMRVGNGTVMMPAYPYSIGNRLSVDRKGLTRTRWSLGCNASQQKVTFYLSAPSCLGGQCPPLDSVSFTATAQRPTGWSRACGATPGGISTSFCNCGPGLYALFNDQPYVSADQGVNWQPLTVPVANDRVRFLKCNSRGVLYALLENSGIYTSTDKGTTWKAINNGILDHRYPLTLLVEDNALFVSFSFDGLYRTTNNGGFWRKQLLDGKYYEEYSFLTRHPNGSLYVFDKWSALFKSTDNGDNWQKQTTSRQYISSPTYDMTVDNAGNLVVASGYDGYVSTLSPTTLTGNVTSFYTPQTHTTCRVDHLTPYQNKLYFTVDGNLVPGVYAGTPGNYTLASTGFTKPISGFHVRDDGSLLLASHDGLYYFSR</sequence>
<feature type="signal peptide" evidence="1">
    <location>
        <begin position="1"/>
        <end position="18"/>
    </location>
</feature>
<dbReference type="Proteomes" id="UP000831785">
    <property type="component" value="Chromosome"/>
</dbReference>
<reference evidence="2 3" key="1">
    <citation type="submission" date="2022-04" db="EMBL/GenBank/DDBJ databases">
        <title>Hymenobacter sp. isolated from the air.</title>
        <authorList>
            <person name="Won M."/>
            <person name="Lee C.-M."/>
            <person name="Woen H.-Y."/>
            <person name="Kwon S.-W."/>
        </authorList>
    </citation>
    <scope>NUCLEOTIDE SEQUENCE [LARGE SCALE GENOMIC DNA]</scope>
    <source>
        <strain evidence="3">5116 S-27</strain>
    </source>
</reference>
<organism evidence="2 3">
    <name type="scientific">Hymenobacter cellulosivorans</name>
    <dbReference type="NCBI Taxonomy" id="2932249"/>
    <lineage>
        <taxon>Bacteria</taxon>
        <taxon>Pseudomonadati</taxon>
        <taxon>Bacteroidota</taxon>
        <taxon>Cytophagia</taxon>
        <taxon>Cytophagales</taxon>
        <taxon>Hymenobacteraceae</taxon>
        <taxon>Hymenobacter</taxon>
    </lineage>
</organism>
<dbReference type="PROSITE" id="PS51257">
    <property type="entry name" value="PROKAR_LIPOPROTEIN"/>
    <property type="match status" value="1"/>
</dbReference>
<dbReference type="SUPFAM" id="SSF110296">
    <property type="entry name" value="Oligoxyloglucan reducing end-specific cellobiohydrolase"/>
    <property type="match status" value="1"/>
</dbReference>